<evidence type="ECO:0000256" key="1">
    <source>
        <dbReference type="SAM" id="MobiDB-lite"/>
    </source>
</evidence>
<name>A0A4V2YGT4_9ACTN</name>
<proteinExistence type="predicted"/>
<gene>
    <name evidence="3" type="ORF">E1286_46995</name>
</gene>
<dbReference type="Proteomes" id="UP000295302">
    <property type="component" value="Unassembled WGS sequence"/>
</dbReference>
<evidence type="ECO:0000313" key="4">
    <source>
        <dbReference type="Proteomes" id="UP000295302"/>
    </source>
</evidence>
<evidence type="ECO:0000313" key="3">
    <source>
        <dbReference type="EMBL" id="TDD28297.1"/>
    </source>
</evidence>
<reference evidence="3 4" key="1">
    <citation type="submission" date="2019-03" db="EMBL/GenBank/DDBJ databases">
        <title>Draft genome sequences of novel Actinobacteria.</title>
        <authorList>
            <person name="Sahin N."/>
            <person name="Ay H."/>
            <person name="Saygin H."/>
        </authorList>
    </citation>
    <scope>NUCLEOTIDE SEQUENCE [LARGE SCALE GENOMIC DNA]</scope>
    <source>
        <strain evidence="3 4">CH32</strain>
    </source>
</reference>
<feature type="domain" description="Lantibiotic dehydratase N-terminal" evidence="2">
    <location>
        <begin position="202"/>
        <end position="444"/>
    </location>
</feature>
<feature type="compositionally biased region" description="Pro residues" evidence="1">
    <location>
        <begin position="547"/>
        <end position="556"/>
    </location>
</feature>
<dbReference type="InterPro" id="IPR006827">
    <property type="entry name" value="Lant_deHydtase_N"/>
</dbReference>
<feature type="region of interest" description="Disordered" evidence="1">
    <location>
        <begin position="1"/>
        <end position="44"/>
    </location>
</feature>
<feature type="compositionally biased region" description="Low complexity" evidence="1">
    <location>
        <begin position="511"/>
        <end position="524"/>
    </location>
</feature>
<feature type="region of interest" description="Disordered" evidence="1">
    <location>
        <begin position="494"/>
        <end position="556"/>
    </location>
</feature>
<dbReference type="Pfam" id="PF04738">
    <property type="entry name" value="Lant_dehydr_N"/>
    <property type="match status" value="1"/>
</dbReference>
<comment type="caution">
    <text evidence="3">The sequence shown here is derived from an EMBL/GenBank/DDBJ whole genome shotgun (WGS) entry which is preliminary data.</text>
</comment>
<dbReference type="AlphaFoldDB" id="A0A4V2YGT4"/>
<accession>A0A4V2YGT4</accession>
<dbReference type="EMBL" id="SMKQ01000412">
    <property type="protein sequence ID" value="TDD28297.1"/>
    <property type="molecule type" value="Genomic_DNA"/>
</dbReference>
<protein>
    <recommendedName>
        <fullName evidence="2">Lantibiotic dehydratase N-terminal domain-containing protein</fullName>
    </recommendedName>
</protein>
<feature type="compositionally biased region" description="Gly residues" evidence="1">
    <location>
        <begin position="1"/>
        <end position="11"/>
    </location>
</feature>
<keyword evidence="4" id="KW-1185">Reference proteome</keyword>
<dbReference type="OrthoDB" id="8428173at2"/>
<evidence type="ECO:0000259" key="2">
    <source>
        <dbReference type="Pfam" id="PF04738"/>
    </source>
</evidence>
<organism evidence="3 4">
    <name type="scientific">Nonomuraea terrae</name>
    <dbReference type="NCBI Taxonomy" id="2530383"/>
    <lineage>
        <taxon>Bacteria</taxon>
        <taxon>Bacillati</taxon>
        <taxon>Actinomycetota</taxon>
        <taxon>Actinomycetes</taxon>
        <taxon>Streptosporangiales</taxon>
        <taxon>Streptosporangiaceae</taxon>
        <taxon>Nonomuraea</taxon>
    </lineage>
</organism>
<sequence length="556" mass="58196">MEGGAGPGGPGIADAPELGAQESGRDEAGQAWEAPELVPGAVGVPAQRRPVAGVRTAAEPSVGRRVSEISDLLEQYPGASPDVKLAVQRRIEALTGGGPGDGRVVVHEAAAGTLRVTAGGALAADLRDRVPRVLDLLAGEADLTRRLTNRLVAGRLGPGTFALAEALRTTAGLDIEHGGRLTGRLASLIRDAPDGEAVLDLAGLLDDPDPPAAPVLCSADLLVAASSLEAYEAGVTPLVLGGLHDTVLLTPWSLQFHEEAAECLAERDAAVRRALSGFTVLNVVPHRSESAPPPQLPGPVLELGGVAADPRRRIGLDELSVHSDGRRAVLNAKGVEEPLLFHNGEHVTALHAALALPMIRLPRLPDLPHVPRLTWGNIVISRRRWSFDRASFEGLGQAAGDGELLVAMARLRESHGLPVTFFAASPRRRRPFYVDTRSPALVEALGRLAATAERLTLTEVSPGPEECWLRDGEQRFAAELRCVYLRSAARAHAGTRPVHAIPSTPPPPIGPATASASLTTSNASPGPGSRPKGTTGVRRAASAGHPYPYPRPGERG</sequence>